<feature type="region of interest" description="Disordered" evidence="1">
    <location>
        <begin position="26"/>
        <end position="48"/>
    </location>
</feature>
<feature type="region of interest" description="Disordered" evidence="1">
    <location>
        <begin position="92"/>
        <end position="256"/>
    </location>
</feature>
<dbReference type="GO" id="GO:0016787">
    <property type="term" value="F:hydrolase activity"/>
    <property type="evidence" value="ECO:0007669"/>
    <property type="project" value="UniProtKB-KW"/>
</dbReference>
<feature type="compositionally biased region" description="Basic residues" evidence="1">
    <location>
        <begin position="150"/>
        <end position="159"/>
    </location>
</feature>
<dbReference type="EMBL" id="CADCVP010000212">
    <property type="protein sequence ID" value="CAA9502885.1"/>
    <property type="molecule type" value="Genomic_DNA"/>
</dbReference>
<protein>
    <submittedName>
        <fullName evidence="2">Hydrolase, alpha/beta fold family</fullName>
    </submittedName>
</protein>
<accession>A0A6J4SQX4</accession>
<feature type="non-terminal residue" evidence="2">
    <location>
        <position position="1"/>
    </location>
</feature>
<feature type="non-terminal residue" evidence="2">
    <location>
        <position position="256"/>
    </location>
</feature>
<feature type="compositionally biased region" description="Basic residues" evidence="1">
    <location>
        <begin position="223"/>
        <end position="235"/>
    </location>
</feature>
<feature type="compositionally biased region" description="Basic residues" evidence="1">
    <location>
        <begin position="187"/>
        <end position="211"/>
    </location>
</feature>
<keyword evidence="2" id="KW-0378">Hydrolase</keyword>
<name>A0A6J4SQX4_9ACTN</name>
<gene>
    <name evidence="2" type="ORF">AVDCRST_MAG69-1994</name>
</gene>
<evidence type="ECO:0000313" key="2">
    <source>
        <dbReference type="EMBL" id="CAA9502885.1"/>
    </source>
</evidence>
<dbReference type="AlphaFoldDB" id="A0A6J4SQX4"/>
<proteinExistence type="predicted"/>
<feature type="compositionally biased region" description="Basic residues" evidence="1">
    <location>
        <begin position="26"/>
        <end position="37"/>
    </location>
</feature>
<sequence length="256" mass="27973">ATAAARRAAVLPVADGGRAIRSVRRGPLHGHRRRRAAPRMVDPRGRTAARARPLLPRQCRQHRQPCRLRPAPRASRLRRAAVRLSRLWAQQRTPGRARHLPGCARGAGPTARGDRNPLRAHALSRGVARCRGGHGAGPRGATGRSDPPIRVHRRARHGSPRAAARAEGTGAGRLPQPAADPRTRLPGPHRARGTRRRRPGRPRTGAPRRRPCTQAARSAARGRPQRHPGGRCRAVARRDHRLERGLPSPEPGLSRL</sequence>
<reference evidence="2" key="1">
    <citation type="submission" date="2020-02" db="EMBL/GenBank/DDBJ databases">
        <authorList>
            <person name="Meier V. D."/>
        </authorList>
    </citation>
    <scope>NUCLEOTIDE SEQUENCE</scope>
    <source>
        <strain evidence="2">AVDCRST_MAG69</strain>
    </source>
</reference>
<organism evidence="2">
    <name type="scientific">uncultured Solirubrobacteraceae bacterium</name>
    <dbReference type="NCBI Taxonomy" id="1162706"/>
    <lineage>
        <taxon>Bacteria</taxon>
        <taxon>Bacillati</taxon>
        <taxon>Actinomycetota</taxon>
        <taxon>Thermoleophilia</taxon>
        <taxon>Solirubrobacterales</taxon>
        <taxon>Solirubrobacteraceae</taxon>
        <taxon>environmental samples</taxon>
    </lineage>
</organism>
<evidence type="ECO:0000256" key="1">
    <source>
        <dbReference type="SAM" id="MobiDB-lite"/>
    </source>
</evidence>